<dbReference type="EMBL" id="QEAM01000055">
    <property type="protein sequence ID" value="TPX48303.1"/>
    <property type="molecule type" value="Genomic_DNA"/>
</dbReference>
<gene>
    <name evidence="2" type="ORF">SeLEV6574_g02122</name>
</gene>
<dbReference type="OrthoDB" id="2162989at2759"/>
<organism evidence="2 3">
    <name type="scientific">Synchytrium endobioticum</name>
    <dbReference type="NCBI Taxonomy" id="286115"/>
    <lineage>
        <taxon>Eukaryota</taxon>
        <taxon>Fungi</taxon>
        <taxon>Fungi incertae sedis</taxon>
        <taxon>Chytridiomycota</taxon>
        <taxon>Chytridiomycota incertae sedis</taxon>
        <taxon>Chytridiomycetes</taxon>
        <taxon>Synchytriales</taxon>
        <taxon>Synchytriaceae</taxon>
        <taxon>Synchytrium</taxon>
    </lineage>
</organism>
<proteinExistence type="predicted"/>
<comment type="caution">
    <text evidence="2">The sequence shown here is derived from an EMBL/GenBank/DDBJ whole genome shotgun (WGS) entry which is preliminary data.</text>
</comment>
<sequence length="702" mass="80124">MYKDVQDQPYKDVDQYHRRVFDYIIYTDLESVSWITVYPGRPSGNPQHPCPLVPGDYRFNRRYTRIVAVDPGINNLVSLVRAINGFDYDDRDDEMKEMPDIREMSLREELNQAQLPAKEKGRRLKQLDQPWTYSNDQWKEKTGINLHHRLNQRRAEYTSIASRAHLSVTSAPIILITTPTAITACTSQYQDYIHRPRYLVRHLETLVDYHDKAKSSRWDRGVPEAVADDPRLSGYVRAQGKSGHVLMAKRTRANRLASVLEDAGCFGAQHCQPLHAVRYCETCSTVCDRDYNAARNILYCFLYERAFAERPHHSYKPDSAQFMGTLPQIDCLSFALGYLEHGNASDTPQRGLLAPCFVLCDLHQPTRTGESQPHIQPYHQPRSSAMAPRRINRNTTPPEYAPDDMHGGAAAGGDDPDPYDIDAAYNNQALQFLNAMDALLQRIGASLGGMRLDEDAYNVLSSTLHILIESLGAWCGRTLTRFEIYCDETSQMLDNTTMLYVALLLGNLTHVTYRHPWGMSLEAFTHLSNLKLTHLNVITDYLETAVFDTMVCPKFPFLTHLGVSCFADSAHQCWHDVIRGLSKLKHLKWLQLDWSNSVNMDGLLVSQFTALLNACPLLEGVVYKVAVEAYIDEDDIELEKPYRFGVYGSWTSGESSSVAHSMTRQAVTLDKWHRKEMVKILDEIKDLFEQRKVKLTINYEIE</sequence>
<reference evidence="2 3" key="1">
    <citation type="journal article" date="2019" name="Sci. Rep.">
        <title>Comparative genomics of chytrid fungi reveal insights into the obligate biotrophic and pathogenic lifestyle of Synchytrium endobioticum.</title>
        <authorList>
            <person name="van de Vossenberg B.T.L.H."/>
            <person name="Warris S."/>
            <person name="Nguyen H.D.T."/>
            <person name="van Gent-Pelzer M.P.E."/>
            <person name="Joly D.L."/>
            <person name="van de Geest H.C."/>
            <person name="Bonants P.J.M."/>
            <person name="Smith D.S."/>
            <person name="Levesque C.A."/>
            <person name="van der Lee T.A.J."/>
        </authorList>
    </citation>
    <scope>NUCLEOTIDE SEQUENCE [LARGE SCALE GENOMIC DNA]</scope>
    <source>
        <strain evidence="2 3">LEV6574</strain>
    </source>
</reference>
<dbReference type="VEuPathDB" id="FungiDB:SeMB42_g05927"/>
<evidence type="ECO:0000313" key="3">
    <source>
        <dbReference type="Proteomes" id="UP000320475"/>
    </source>
</evidence>
<accession>A0A507D9R2</accession>
<evidence type="ECO:0000313" key="2">
    <source>
        <dbReference type="EMBL" id="TPX48303.1"/>
    </source>
</evidence>
<name>A0A507D9R2_9FUNG</name>
<evidence type="ECO:0000256" key="1">
    <source>
        <dbReference type="SAM" id="MobiDB-lite"/>
    </source>
</evidence>
<protein>
    <submittedName>
        <fullName evidence="2">Uncharacterized protein</fullName>
    </submittedName>
</protein>
<dbReference type="AlphaFoldDB" id="A0A507D9R2"/>
<dbReference type="Proteomes" id="UP000320475">
    <property type="component" value="Unassembled WGS sequence"/>
</dbReference>
<dbReference type="VEuPathDB" id="FungiDB:SeMB42_g02665"/>
<feature type="region of interest" description="Disordered" evidence="1">
    <location>
        <begin position="368"/>
        <end position="418"/>
    </location>
</feature>